<feature type="compositionally biased region" description="Polar residues" evidence="1">
    <location>
        <begin position="78"/>
        <end position="89"/>
    </location>
</feature>
<feature type="compositionally biased region" description="Acidic residues" evidence="1">
    <location>
        <begin position="653"/>
        <end position="671"/>
    </location>
</feature>
<feature type="compositionally biased region" description="Polar residues" evidence="1">
    <location>
        <begin position="1304"/>
        <end position="1315"/>
    </location>
</feature>
<keyword evidence="3" id="KW-1185">Reference proteome</keyword>
<feature type="region of interest" description="Disordered" evidence="1">
    <location>
        <begin position="470"/>
        <end position="625"/>
    </location>
</feature>
<feature type="compositionally biased region" description="Acidic residues" evidence="1">
    <location>
        <begin position="996"/>
        <end position="1006"/>
    </location>
</feature>
<feature type="compositionally biased region" description="Basic and acidic residues" evidence="1">
    <location>
        <begin position="600"/>
        <end position="613"/>
    </location>
</feature>
<feature type="region of interest" description="Disordered" evidence="1">
    <location>
        <begin position="78"/>
        <end position="259"/>
    </location>
</feature>
<feature type="region of interest" description="Disordered" evidence="1">
    <location>
        <begin position="640"/>
        <end position="671"/>
    </location>
</feature>
<feature type="region of interest" description="Disordered" evidence="1">
    <location>
        <begin position="34"/>
        <end position="66"/>
    </location>
</feature>
<feature type="region of interest" description="Disordered" evidence="1">
    <location>
        <begin position="297"/>
        <end position="382"/>
    </location>
</feature>
<protein>
    <submittedName>
        <fullName evidence="2">Uncharacterized protein</fullName>
    </submittedName>
</protein>
<name>A0AA39L779_SARSR</name>
<accession>A0AA39L779</accession>
<feature type="region of interest" description="Disordered" evidence="1">
    <location>
        <begin position="716"/>
        <end position="906"/>
    </location>
</feature>
<feature type="compositionally biased region" description="Polar residues" evidence="1">
    <location>
        <begin position="1238"/>
        <end position="1284"/>
    </location>
</feature>
<comment type="caution">
    <text evidence="2">The sequence shown here is derived from an EMBL/GenBank/DDBJ whole genome shotgun (WGS) entry which is preliminary data.</text>
</comment>
<evidence type="ECO:0000256" key="1">
    <source>
        <dbReference type="SAM" id="MobiDB-lite"/>
    </source>
</evidence>
<feature type="region of interest" description="Disordered" evidence="1">
    <location>
        <begin position="923"/>
        <end position="1125"/>
    </location>
</feature>
<feature type="compositionally biased region" description="Polar residues" evidence="1">
    <location>
        <begin position="1024"/>
        <end position="1034"/>
    </location>
</feature>
<feature type="compositionally biased region" description="Basic and acidic residues" evidence="1">
    <location>
        <begin position="1100"/>
        <end position="1110"/>
    </location>
</feature>
<feature type="region of interest" description="Disordered" evidence="1">
    <location>
        <begin position="1377"/>
        <end position="1425"/>
    </location>
</feature>
<proteinExistence type="predicted"/>
<feature type="compositionally biased region" description="Polar residues" evidence="1">
    <location>
        <begin position="51"/>
        <end position="66"/>
    </location>
</feature>
<feature type="region of interest" description="Disordered" evidence="1">
    <location>
        <begin position="1159"/>
        <end position="1354"/>
    </location>
</feature>
<feature type="compositionally biased region" description="Polar residues" evidence="1">
    <location>
        <begin position="749"/>
        <end position="763"/>
    </location>
</feature>
<evidence type="ECO:0000313" key="2">
    <source>
        <dbReference type="EMBL" id="KAK0386525.1"/>
    </source>
</evidence>
<feature type="compositionally biased region" description="Polar residues" evidence="1">
    <location>
        <begin position="772"/>
        <end position="787"/>
    </location>
</feature>
<feature type="compositionally biased region" description="Basic and acidic residues" evidence="1">
    <location>
        <begin position="863"/>
        <end position="872"/>
    </location>
</feature>
<feature type="compositionally biased region" description="Basic and acidic residues" evidence="1">
    <location>
        <begin position="1069"/>
        <end position="1080"/>
    </location>
</feature>
<feature type="region of interest" description="Disordered" evidence="1">
    <location>
        <begin position="387"/>
        <end position="406"/>
    </location>
</feature>
<organism evidence="2 3">
    <name type="scientific">Sarocladium strictum</name>
    <name type="common">Black bundle disease fungus</name>
    <name type="synonym">Acremonium strictum</name>
    <dbReference type="NCBI Taxonomy" id="5046"/>
    <lineage>
        <taxon>Eukaryota</taxon>
        <taxon>Fungi</taxon>
        <taxon>Dikarya</taxon>
        <taxon>Ascomycota</taxon>
        <taxon>Pezizomycotina</taxon>
        <taxon>Sordariomycetes</taxon>
        <taxon>Hypocreomycetidae</taxon>
        <taxon>Hypocreales</taxon>
        <taxon>Sarocladiaceae</taxon>
        <taxon>Sarocladium</taxon>
    </lineage>
</organism>
<feature type="compositionally biased region" description="Polar residues" evidence="1">
    <location>
        <begin position="800"/>
        <end position="812"/>
    </location>
</feature>
<feature type="region of interest" description="Disordered" evidence="1">
    <location>
        <begin position="437"/>
        <end position="456"/>
    </location>
</feature>
<feature type="compositionally biased region" description="Acidic residues" evidence="1">
    <location>
        <begin position="476"/>
        <end position="487"/>
    </location>
</feature>
<gene>
    <name evidence="2" type="ORF">NLU13_6360</name>
</gene>
<feature type="compositionally biased region" description="Basic residues" evidence="1">
    <location>
        <begin position="567"/>
        <end position="579"/>
    </location>
</feature>
<feature type="compositionally biased region" description="Basic and acidic residues" evidence="1">
    <location>
        <begin position="1221"/>
        <end position="1237"/>
    </location>
</feature>
<feature type="compositionally biased region" description="Basic and acidic residues" evidence="1">
    <location>
        <begin position="1394"/>
        <end position="1405"/>
    </location>
</feature>
<evidence type="ECO:0000313" key="3">
    <source>
        <dbReference type="Proteomes" id="UP001175261"/>
    </source>
</evidence>
<dbReference type="EMBL" id="JAPDFR010000005">
    <property type="protein sequence ID" value="KAK0386525.1"/>
    <property type="molecule type" value="Genomic_DNA"/>
</dbReference>
<sequence>MSNSRRKSARRISAVQAAPVKAEDYAIRWQPITNTNTPSADIMSSPDPLNESANDSAFFPPSSTRRIPRSLISNRFASRSVTRSVSPRKQTFELEVGNNTSPQKLLVTVETDDAPPSSVGTRRRLFQSPGSQASVRVRERATTTTVPLRDEDEPTTPRRRGRPRKSNGTPIPGAGVKRRAGTPMQRTPRRARSSRVGDTDDALSEISAQETPRSARRGRPPKNKPIDPPGDAIPVPSSIATASTKRGGRRRRQAMDQDELIQMADLAADNASIEDLQDDPPPLDDQVDLIMAPLPSIEDAGSALPPTTSAAQDSDLWLGTGPDEEVTPRPRRRTTKSASVGSSNQRRESRSASAASSGSKRTPRQSTSRIPIQPEPKLADLENEPADFPDLVAAPSDVSSADDLVPVEPTAYRNDTIAQGEDFSMIFMDSIPSFQASFRQSNNGAPPLPEPEEHEIGEETNMIINNTLETLRQEQEAAEEEEEDQNEAVDGSGLNMPEPEDQVQGAEPPTFDMEVEAEPQLRSPAATTEPEPEPEPEPEMKARHQPQPDASEGLSPVRAFSPLLARSPRKFHSPLRHQVLKATARQAGQLDGSPATRAPAEGESRNSPLRRDAMPVTEDESNMYEDSFSEIPQEVLAAATPRRPTAFGLRPEAEDEPAEDIAEMDEPAQDDEMLDEVDLVGRHRSVESVPQIQVDSAEEPLVGQLQQQQFIASNVSIVSQHEAGRLPTPDDTPPHHESEAGDETDDKSVQASSTSSANPSPVANTFEEVETVTYTASQRRAVQQPTLSIEEPGPAPKVTPMNQNSSPLQEPQSLMPENPQMRPARPTLSPIVRAGRVLQSVTSDPPSPESRERQLGSPFRSSASKESRDSRSSRRISTSPPRPFSFPVPRASSVGAAPAVDDPFKSTLKSTAQSGFLQALGRSIGSGVGHRRSISRESLGSSIRHAPPSEEMSWVADEGPISPRLRGDNSLQDLAPNTLRTVPKEPTPAAQMDRAGEDEVEDEVEPEGTKDKDDETDIWEFEASRTTPRSTRQQPFGRKPPAPILRRGTIPSPWVKPGTSRFAASGREASPELHTNDRDQAVPSSAQQGSENEEFSLLAEQRRAEEERAKANQSPSKGGKFDLSSFFSSPAALPGLIAAKTMSILGTRPATNEAVQVAQVAQVEEVEDEESPRPQRTTEPLNVGQETVASSSPTQETPSITPTQPLYPKLAQKEFQPSSSPRRDLFSPVRQEQRGETPEQTGSESPMTPEQVTMPSVPQKQNFTPRPRQTSQTFFQPSSAQAQPPSGARTPPRMQLSHEDIANWQKQTTTASSDDSPGYRRPLLRPLPHKNASPTKSSLRSPLKPHTPGRVVEFTSSVLSPMEQAQARQHARGSIFGSSLFSQAPPPPQPESQPEDKENHQHQQDQSDVSMTDASPVVKQPVPPPLSQTVWTRQHWLLLDELLQLRRQGPFHGDYEHSARSEKLLGKTVRSQGESMKLERWHLDCVDAFRMEVGDGWDEAVLAKRLFALVLGEERRARGMEDKDDRVMFH</sequence>
<feature type="compositionally biased region" description="Polar residues" evidence="1">
    <location>
        <begin position="1174"/>
        <end position="1204"/>
    </location>
</feature>
<reference evidence="2" key="1">
    <citation type="submission" date="2022-10" db="EMBL/GenBank/DDBJ databases">
        <title>Determination and structural analysis of whole genome sequence of Sarocladium strictum F4-1.</title>
        <authorList>
            <person name="Hu L."/>
            <person name="Jiang Y."/>
        </authorList>
    </citation>
    <scope>NUCLEOTIDE SEQUENCE</scope>
    <source>
        <strain evidence="2">F4-1</strain>
    </source>
</reference>
<dbReference type="Proteomes" id="UP001175261">
    <property type="component" value="Unassembled WGS sequence"/>
</dbReference>